<evidence type="ECO:0000313" key="3">
    <source>
        <dbReference type="Proteomes" id="UP001551011"/>
    </source>
</evidence>
<feature type="compositionally biased region" description="Basic and acidic residues" evidence="1">
    <location>
        <begin position="1"/>
        <end position="11"/>
    </location>
</feature>
<dbReference type="EMBL" id="JBFAEG010000021">
    <property type="protein sequence ID" value="MEU5710557.1"/>
    <property type="molecule type" value="Genomic_DNA"/>
</dbReference>
<sequence>MRPTQAKEHHAVAPPPAPRPVLPSGSPVRVRRDDGTGETRGEAHGALGRGTGEAARAEADVPAVGRVPDRFPAGRVARAQAMDALFAGEPAGRAARFTRSGGRRTRSRLPWWTVRACAGTGRTQVAAALWTGSAVELLRTRAPGHDDVMDGSAPRRGRPALHAGLCTPGHACSRSSRSRKATPTRRPARHSARVVASSAPSPLARSGARKTAR</sequence>
<dbReference type="SUPFAM" id="SSF48576">
    <property type="entry name" value="Terpenoid synthases"/>
    <property type="match status" value="1"/>
</dbReference>
<name>A0ABV3AGV9_9ACTN</name>
<feature type="compositionally biased region" description="Basic residues" evidence="1">
    <location>
        <begin position="176"/>
        <end position="192"/>
    </location>
</feature>
<dbReference type="InterPro" id="IPR008949">
    <property type="entry name" value="Isoprenoid_synthase_dom_sf"/>
</dbReference>
<dbReference type="Gene3D" id="1.10.600.10">
    <property type="entry name" value="Farnesyl Diphosphate Synthase"/>
    <property type="match status" value="1"/>
</dbReference>
<proteinExistence type="predicted"/>
<feature type="region of interest" description="Disordered" evidence="1">
    <location>
        <begin position="1"/>
        <end position="61"/>
    </location>
</feature>
<evidence type="ECO:0000256" key="1">
    <source>
        <dbReference type="SAM" id="MobiDB-lite"/>
    </source>
</evidence>
<feature type="region of interest" description="Disordered" evidence="1">
    <location>
        <begin position="146"/>
        <end position="213"/>
    </location>
</feature>
<reference evidence="2 3" key="1">
    <citation type="submission" date="2024-06" db="EMBL/GenBank/DDBJ databases">
        <title>The Natural Products Discovery Center: Release of the First 8490 Sequenced Strains for Exploring Actinobacteria Biosynthetic Diversity.</title>
        <authorList>
            <person name="Kalkreuter E."/>
            <person name="Kautsar S.A."/>
            <person name="Yang D."/>
            <person name="Bader C.D."/>
            <person name="Teijaro C.N."/>
            <person name="Fluegel L."/>
            <person name="Davis C.M."/>
            <person name="Simpson J.R."/>
            <person name="Lauterbach L."/>
            <person name="Steele A.D."/>
            <person name="Gui C."/>
            <person name="Meng S."/>
            <person name="Li G."/>
            <person name="Viehrig K."/>
            <person name="Ye F."/>
            <person name="Su P."/>
            <person name="Kiefer A.F."/>
            <person name="Nichols A."/>
            <person name="Cepeda A.J."/>
            <person name="Yan W."/>
            <person name="Fan B."/>
            <person name="Jiang Y."/>
            <person name="Adhikari A."/>
            <person name="Zheng C.-J."/>
            <person name="Schuster L."/>
            <person name="Cowan T.M."/>
            <person name="Smanski M.J."/>
            <person name="Chevrette M.G."/>
            <person name="De Carvalho L.P.S."/>
            <person name="Shen B."/>
        </authorList>
    </citation>
    <scope>NUCLEOTIDE SEQUENCE [LARGE SCALE GENOMIC DNA]</scope>
    <source>
        <strain evidence="2 3">NPDC020594</strain>
    </source>
</reference>
<dbReference type="Pfam" id="PF00348">
    <property type="entry name" value="polyprenyl_synt"/>
    <property type="match status" value="1"/>
</dbReference>
<protein>
    <submittedName>
        <fullName evidence="2">Polyprenyl synthetase family protein</fullName>
    </submittedName>
</protein>
<gene>
    <name evidence="2" type="ORF">AB0H04_27405</name>
</gene>
<feature type="compositionally biased region" description="Basic and acidic residues" evidence="1">
    <location>
        <begin position="30"/>
        <end position="43"/>
    </location>
</feature>
<keyword evidence="3" id="KW-1185">Reference proteome</keyword>
<accession>A0ABV3AGV9</accession>
<evidence type="ECO:0000313" key="2">
    <source>
        <dbReference type="EMBL" id="MEU5710557.1"/>
    </source>
</evidence>
<feature type="compositionally biased region" description="Low complexity" evidence="1">
    <location>
        <begin position="193"/>
        <end position="206"/>
    </location>
</feature>
<dbReference type="Proteomes" id="UP001551011">
    <property type="component" value="Unassembled WGS sequence"/>
</dbReference>
<organism evidence="2 3">
    <name type="scientific">Streptomyces flaveolus</name>
    <dbReference type="NCBI Taxonomy" id="67297"/>
    <lineage>
        <taxon>Bacteria</taxon>
        <taxon>Bacillati</taxon>
        <taxon>Actinomycetota</taxon>
        <taxon>Actinomycetes</taxon>
        <taxon>Kitasatosporales</taxon>
        <taxon>Streptomycetaceae</taxon>
        <taxon>Streptomyces</taxon>
    </lineage>
</organism>
<dbReference type="RefSeq" id="WP_359259062.1">
    <property type="nucleotide sequence ID" value="NZ_JBFAEG010000021.1"/>
</dbReference>
<dbReference type="InterPro" id="IPR000092">
    <property type="entry name" value="Polyprenyl_synt"/>
</dbReference>
<comment type="caution">
    <text evidence="2">The sequence shown here is derived from an EMBL/GenBank/DDBJ whole genome shotgun (WGS) entry which is preliminary data.</text>
</comment>